<evidence type="ECO:0000313" key="8">
    <source>
        <dbReference type="EMBL" id="KAB7849114.1"/>
    </source>
</evidence>
<dbReference type="PANTHER" id="PTHR43133">
    <property type="entry name" value="RNA POLYMERASE ECF-TYPE SIGMA FACTO"/>
    <property type="match status" value="1"/>
</dbReference>
<dbReference type="InterPro" id="IPR013222">
    <property type="entry name" value="Glyco_hyd_98_carb-bd"/>
</dbReference>
<evidence type="ECO:0000256" key="5">
    <source>
        <dbReference type="ARBA" id="ARBA00023163"/>
    </source>
</evidence>
<dbReference type="InterPro" id="IPR038637">
    <property type="entry name" value="NPCBM_sf"/>
</dbReference>
<dbReference type="Pfam" id="PF13490">
    <property type="entry name" value="zf-HC2"/>
    <property type="match status" value="1"/>
</dbReference>
<evidence type="ECO:0000259" key="7">
    <source>
        <dbReference type="SMART" id="SM00776"/>
    </source>
</evidence>
<feature type="region of interest" description="Disordered" evidence="6">
    <location>
        <begin position="348"/>
        <end position="446"/>
    </location>
</feature>
<dbReference type="Gene3D" id="1.10.10.10">
    <property type="entry name" value="Winged helix-like DNA-binding domain superfamily/Winged helix DNA-binding domain"/>
    <property type="match status" value="1"/>
</dbReference>
<dbReference type="InterPro" id="IPR013325">
    <property type="entry name" value="RNA_pol_sigma_r2"/>
</dbReference>
<dbReference type="Pfam" id="PF08305">
    <property type="entry name" value="NPCBM"/>
    <property type="match status" value="1"/>
</dbReference>
<evidence type="ECO:0000313" key="9">
    <source>
        <dbReference type="Proteomes" id="UP000327000"/>
    </source>
</evidence>
<dbReference type="RefSeq" id="WP_152262957.1">
    <property type="nucleotide sequence ID" value="NZ_VOKX01000012.1"/>
</dbReference>
<accession>A0A5N5WBI0</accession>
<organism evidence="8 9">
    <name type="scientific">Streptomyces mobaraensis</name>
    <name type="common">Streptoverticillium mobaraense</name>
    <dbReference type="NCBI Taxonomy" id="35621"/>
    <lineage>
        <taxon>Bacteria</taxon>
        <taxon>Bacillati</taxon>
        <taxon>Actinomycetota</taxon>
        <taxon>Actinomycetes</taxon>
        <taxon>Kitasatosporales</taxon>
        <taxon>Streptomycetaceae</taxon>
        <taxon>Streptomyces</taxon>
    </lineage>
</organism>
<dbReference type="GO" id="GO:0016987">
    <property type="term" value="F:sigma factor activity"/>
    <property type="evidence" value="ECO:0007669"/>
    <property type="project" value="UniProtKB-KW"/>
</dbReference>
<dbReference type="AlphaFoldDB" id="A0A5N5WBI0"/>
<reference evidence="8 9" key="1">
    <citation type="journal article" date="2019" name="Microb. Cell Fact.">
        <title>Exploring novel herbicidin analogues by transcriptional regulator overexpression and MS/MS molecular networking.</title>
        <authorList>
            <person name="Shi Y."/>
            <person name="Gu R."/>
            <person name="Li Y."/>
            <person name="Wang X."/>
            <person name="Ren W."/>
            <person name="Li X."/>
            <person name="Wang L."/>
            <person name="Xie Y."/>
            <person name="Hong B."/>
        </authorList>
    </citation>
    <scope>NUCLEOTIDE SEQUENCE [LARGE SCALE GENOMIC DNA]</scope>
    <source>
        <strain evidence="8 9">US-43</strain>
    </source>
</reference>
<keyword evidence="9" id="KW-1185">Reference proteome</keyword>
<evidence type="ECO:0000256" key="4">
    <source>
        <dbReference type="ARBA" id="ARBA00023125"/>
    </source>
</evidence>
<dbReference type="SMART" id="SM00776">
    <property type="entry name" value="NPCBM"/>
    <property type="match status" value="1"/>
</dbReference>
<dbReference type="InterPro" id="IPR041916">
    <property type="entry name" value="Anti_sigma_zinc_sf"/>
</dbReference>
<dbReference type="Pfam" id="PF04542">
    <property type="entry name" value="Sigma70_r2"/>
    <property type="match status" value="1"/>
</dbReference>
<comment type="similarity">
    <text evidence="1">Belongs to the sigma-70 factor family. ECF subfamily.</text>
</comment>
<dbReference type="PANTHER" id="PTHR43133:SF8">
    <property type="entry name" value="RNA POLYMERASE SIGMA FACTOR HI_1459-RELATED"/>
    <property type="match status" value="1"/>
</dbReference>
<keyword evidence="4" id="KW-0238">DNA-binding</keyword>
<keyword evidence="2" id="KW-0805">Transcription regulation</keyword>
<evidence type="ECO:0000256" key="1">
    <source>
        <dbReference type="ARBA" id="ARBA00010641"/>
    </source>
</evidence>
<feature type="compositionally biased region" description="Pro residues" evidence="6">
    <location>
        <begin position="414"/>
        <end position="444"/>
    </location>
</feature>
<dbReference type="InterPro" id="IPR013324">
    <property type="entry name" value="RNA_pol_sigma_r3/r4-like"/>
</dbReference>
<dbReference type="SUPFAM" id="SSF88946">
    <property type="entry name" value="Sigma2 domain of RNA polymerase sigma factors"/>
    <property type="match status" value="1"/>
</dbReference>
<dbReference type="NCBIfam" id="TIGR02937">
    <property type="entry name" value="sigma70-ECF"/>
    <property type="match status" value="1"/>
</dbReference>
<dbReference type="InterPro" id="IPR014284">
    <property type="entry name" value="RNA_pol_sigma-70_dom"/>
</dbReference>
<sequence length="637" mass="64696">MARLRDGEDVSGEAYALLYRRHAAAVRGYARTCCRDVHTAEDLTNEVFAATLQAVRRGAGPDTAVRAYLLTTVRRVAAAWARTARRERLVEDFAVFAVSAAGASVDPEDTPVDPGADVRAMQQAETSLAVQAFRSLPERWQTVLWHTTVEEESPSQVAPLLGLSPNATAVLAHRAREGLRQAYLQAHVSASLTSAGSCAQYADRLGAFARGGLRTRAERGLRKHLAECARCRTAALELADVNARLRAVLPVALVGWFTAGASVKAVAGLAAGAGAAAGTGAAVSGGAASGAAGAAGAGGGAASGAAGAGGSAAVGEGLGAPAKVALGVGAAVVAAGVALACVLTGGSGGPPPAKPRALRSAPAPVVPSSTPPPSRPAHSTPPAVKARQAAAPARTSAKPTAGPSPSSAHRTTPAPSPRPAPPSASPSRAPSPPKPSSTPPPPLPARAVYRLDDLDFDVFGNGHEPRVRIDEGGPVWQRDGLRIGGVVYRHGVSVGSASSVAIDLNRSCTAFDAVVGVDDLSLGRPSLRFSVLADGEPVWRSGVVRRDGPAVPVHAELTGRRTLRLVVRTVAPAEDAAPAPEEGAAEAVGDAPDRWWGRWRSGRPGGASMASAARRTALVPFDDVALADWAAASITCS</sequence>
<dbReference type="InterPro" id="IPR008979">
    <property type="entry name" value="Galactose-bd-like_sf"/>
</dbReference>
<feature type="compositionally biased region" description="Low complexity" evidence="6">
    <location>
        <begin position="376"/>
        <end position="401"/>
    </location>
</feature>
<dbReference type="Proteomes" id="UP000327000">
    <property type="component" value="Unassembled WGS sequence"/>
</dbReference>
<evidence type="ECO:0000256" key="6">
    <source>
        <dbReference type="SAM" id="MobiDB-lite"/>
    </source>
</evidence>
<evidence type="ECO:0000256" key="2">
    <source>
        <dbReference type="ARBA" id="ARBA00023015"/>
    </source>
</evidence>
<dbReference type="Gene3D" id="1.10.1740.10">
    <property type="match status" value="1"/>
</dbReference>
<name>A0A5N5WBI0_STRMB</name>
<dbReference type="GO" id="GO:0003677">
    <property type="term" value="F:DNA binding"/>
    <property type="evidence" value="ECO:0007669"/>
    <property type="project" value="UniProtKB-KW"/>
</dbReference>
<dbReference type="OrthoDB" id="4990598at2"/>
<dbReference type="EMBL" id="VOKX01000012">
    <property type="protein sequence ID" value="KAB7849114.1"/>
    <property type="molecule type" value="Genomic_DNA"/>
</dbReference>
<dbReference type="GO" id="GO:0006352">
    <property type="term" value="P:DNA-templated transcription initiation"/>
    <property type="evidence" value="ECO:0007669"/>
    <property type="project" value="InterPro"/>
</dbReference>
<dbReference type="SUPFAM" id="SSF49785">
    <property type="entry name" value="Galactose-binding domain-like"/>
    <property type="match status" value="1"/>
</dbReference>
<keyword evidence="3" id="KW-0731">Sigma factor</keyword>
<dbReference type="InterPro" id="IPR039425">
    <property type="entry name" value="RNA_pol_sigma-70-like"/>
</dbReference>
<dbReference type="InterPro" id="IPR007627">
    <property type="entry name" value="RNA_pol_sigma70_r2"/>
</dbReference>
<comment type="caution">
    <text evidence="8">The sequence shown here is derived from an EMBL/GenBank/DDBJ whole genome shotgun (WGS) entry which is preliminary data.</text>
</comment>
<keyword evidence="5" id="KW-0804">Transcription</keyword>
<proteinExistence type="inferred from homology"/>
<feature type="domain" description="Glycosyl hydrolase family 98 putative carbohydrate-binding module" evidence="7">
    <location>
        <begin position="444"/>
        <end position="569"/>
    </location>
</feature>
<dbReference type="Gene3D" id="2.60.120.1060">
    <property type="entry name" value="NPCBM/NEW2 domain"/>
    <property type="match status" value="1"/>
</dbReference>
<evidence type="ECO:0000256" key="3">
    <source>
        <dbReference type="ARBA" id="ARBA00023082"/>
    </source>
</evidence>
<protein>
    <submittedName>
        <fullName evidence="8">Sigma-70 family RNA polymerase sigma factor</fullName>
    </submittedName>
</protein>
<dbReference type="Gene3D" id="1.10.10.1320">
    <property type="entry name" value="Anti-sigma factor, zinc-finger domain"/>
    <property type="match status" value="1"/>
</dbReference>
<dbReference type="SUPFAM" id="SSF88659">
    <property type="entry name" value="Sigma3 and sigma4 domains of RNA polymerase sigma factors"/>
    <property type="match status" value="1"/>
</dbReference>
<dbReference type="InterPro" id="IPR027383">
    <property type="entry name" value="Znf_put"/>
</dbReference>
<dbReference type="InterPro" id="IPR036388">
    <property type="entry name" value="WH-like_DNA-bd_sf"/>
</dbReference>
<feature type="compositionally biased region" description="Low complexity" evidence="6">
    <location>
        <begin position="358"/>
        <end position="368"/>
    </location>
</feature>
<gene>
    <name evidence="8" type="ORF">FRZ00_07845</name>
</gene>